<dbReference type="Gene3D" id="2.130.10.10">
    <property type="entry name" value="YVTN repeat-like/Quinoprotein amine dehydrogenase"/>
    <property type="match status" value="1"/>
</dbReference>
<keyword evidence="10" id="KW-0325">Glycoprotein</keyword>
<evidence type="ECO:0000256" key="3">
    <source>
        <dbReference type="ARBA" id="ARBA00011276"/>
    </source>
</evidence>
<keyword evidence="6 11" id="KW-0732">Signal</keyword>
<evidence type="ECO:0000256" key="6">
    <source>
        <dbReference type="ARBA" id="ARBA00022729"/>
    </source>
</evidence>
<evidence type="ECO:0000313" key="14">
    <source>
        <dbReference type="EMBL" id="KAF2858914.1"/>
    </source>
</evidence>
<dbReference type="EMBL" id="MU006000">
    <property type="protein sequence ID" value="KAF2858914.1"/>
    <property type="molecule type" value="Genomic_DNA"/>
</dbReference>
<dbReference type="InterPro" id="IPR011047">
    <property type="entry name" value="Quinoprotein_ADH-like_sf"/>
</dbReference>
<gene>
    <name evidence="14" type="ORF">K470DRAFT_265642</name>
</gene>
<dbReference type="SUPFAM" id="SSF50998">
    <property type="entry name" value="Quinoprotein alcohol dehydrogenase-like"/>
    <property type="match status" value="1"/>
</dbReference>
<dbReference type="SMART" id="SM00564">
    <property type="entry name" value="PQQ"/>
    <property type="match status" value="3"/>
</dbReference>
<dbReference type="InterPro" id="IPR011678">
    <property type="entry name" value="EMC1_C"/>
</dbReference>
<dbReference type="PANTHER" id="PTHR21573">
    <property type="entry name" value="ER MEMBRANE PROTEIN COMPLEX SUBUNIT 1"/>
    <property type="match status" value="1"/>
</dbReference>
<feature type="domain" description="ER membrane protein complex subunit 1 C-terminal" evidence="12">
    <location>
        <begin position="630"/>
        <end position="832"/>
    </location>
</feature>
<dbReference type="Pfam" id="PF25293">
    <property type="entry name" value="Beta-prop_EMC1_N"/>
    <property type="match status" value="1"/>
</dbReference>
<dbReference type="PANTHER" id="PTHR21573:SF0">
    <property type="entry name" value="ER MEMBRANE PROTEIN COMPLEX SUBUNIT 1"/>
    <property type="match status" value="1"/>
</dbReference>
<dbReference type="Pfam" id="PF07774">
    <property type="entry name" value="EMC1_C"/>
    <property type="match status" value="1"/>
</dbReference>
<feature type="chain" id="PRO_5025469739" description="ER membrane protein complex subunit 1" evidence="11">
    <location>
        <begin position="21"/>
        <end position="835"/>
    </location>
</feature>
<evidence type="ECO:0000313" key="15">
    <source>
        <dbReference type="Proteomes" id="UP000799421"/>
    </source>
</evidence>
<dbReference type="Proteomes" id="UP000799421">
    <property type="component" value="Unassembled WGS sequence"/>
</dbReference>
<evidence type="ECO:0000256" key="1">
    <source>
        <dbReference type="ARBA" id="ARBA00004115"/>
    </source>
</evidence>
<evidence type="ECO:0000256" key="4">
    <source>
        <dbReference type="ARBA" id="ARBA00020824"/>
    </source>
</evidence>
<dbReference type="InterPro" id="IPR026895">
    <property type="entry name" value="EMC1"/>
</dbReference>
<keyword evidence="15" id="KW-1185">Reference proteome</keyword>
<dbReference type="InterPro" id="IPR015943">
    <property type="entry name" value="WD40/YVTN_repeat-like_dom_sf"/>
</dbReference>
<protein>
    <recommendedName>
        <fullName evidence="4">ER membrane protein complex subunit 1</fullName>
    </recommendedName>
</protein>
<proteinExistence type="inferred from homology"/>
<evidence type="ECO:0000256" key="7">
    <source>
        <dbReference type="ARBA" id="ARBA00022824"/>
    </source>
</evidence>
<organism evidence="14 15">
    <name type="scientific">Piedraia hortae CBS 480.64</name>
    <dbReference type="NCBI Taxonomy" id="1314780"/>
    <lineage>
        <taxon>Eukaryota</taxon>
        <taxon>Fungi</taxon>
        <taxon>Dikarya</taxon>
        <taxon>Ascomycota</taxon>
        <taxon>Pezizomycotina</taxon>
        <taxon>Dothideomycetes</taxon>
        <taxon>Dothideomycetidae</taxon>
        <taxon>Capnodiales</taxon>
        <taxon>Piedraiaceae</taxon>
        <taxon>Piedraia</taxon>
    </lineage>
</organism>
<keyword evidence="7" id="KW-0256">Endoplasmic reticulum</keyword>
<evidence type="ECO:0000256" key="10">
    <source>
        <dbReference type="ARBA" id="ARBA00023180"/>
    </source>
</evidence>
<dbReference type="AlphaFoldDB" id="A0A6A7BUP0"/>
<dbReference type="OrthoDB" id="28092at2759"/>
<evidence type="ECO:0000256" key="5">
    <source>
        <dbReference type="ARBA" id="ARBA00022692"/>
    </source>
</evidence>
<keyword evidence="9" id="KW-0472">Membrane</keyword>
<feature type="signal peptide" evidence="11">
    <location>
        <begin position="1"/>
        <end position="20"/>
    </location>
</feature>
<dbReference type="GO" id="GO:0072546">
    <property type="term" value="C:EMC complex"/>
    <property type="evidence" value="ECO:0007669"/>
    <property type="project" value="InterPro"/>
</dbReference>
<evidence type="ECO:0000256" key="8">
    <source>
        <dbReference type="ARBA" id="ARBA00022989"/>
    </source>
</evidence>
<evidence type="ECO:0000259" key="12">
    <source>
        <dbReference type="Pfam" id="PF07774"/>
    </source>
</evidence>
<dbReference type="InterPro" id="IPR018391">
    <property type="entry name" value="PQQ_b-propeller_rpt"/>
</dbReference>
<dbReference type="GO" id="GO:0034975">
    <property type="term" value="P:protein folding in endoplasmic reticulum"/>
    <property type="evidence" value="ECO:0007669"/>
    <property type="project" value="TreeGrafter"/>
</dbReference>
<evidence type="ECO:0000256" key="11">
    <source>
        <dbReference type="SAM" id="SignalP"/>
    </source>
</evidence>
<feature type="domain" description="EMC1 first beta-propeller" evidence="13">
    <location>
        <begin position="18"/>
        <end position="391"/>
    </location>
</feature>
<sequence>MNVVFPLLLLLSGAVNGIHSDEVGILDRHLALFGPPLEHSTFFAPPRPASPANLLYTLSEKQVFGAINPKNGDAVWRQRDDNTVGTAPHAGPGLLRPGRDSVLRSHGHGLAAWDAASGRLAFKASLHDEIVDFAATNGGDPVVALRDGTVERLGALDGLRVWTSRISGHVRHIRVADRTVFVIAHARGGMVATALDAETGEKKADETLGADNVVLGRGSVAVWMQKQQLAVHLLGLGKTALFKIDGADDVTQVKLHSGADAFLVHFESDVSHWAQVFSVTGNEAKKAYALPVVVGKGAFAASTAAEKTFFTRITEKEVLVYSATSEMALGRWDVGDLGVVAWKDETVSPLHAVSEVATRGDVVSAVRSAVWLSTGDWVMLRNGNVSWHRPEVLAETISASFVQLNETVEQQSQIEEEAHSNAVAAYVHRVKRHVKDLERLPGAVRHFFEKSEDPTDKMGFNPIVVCATEQRLIALDRGNLKTLWSRPLSVRNSTVSSPAGGIVQVFGTKYDASTGEEHLIDVSSPSTTFTSRDNTIRAQSFNASLWTFAPEENIKTISARHLQDPVASIGKVLGDRRVLYKYLDPNMAIIITAGDDRITATLLNTLSGQVLWSRQHTEVDTAAPMPAMVTENWFTYSFTSYGKTKGHQLVIGEAFESLIPNQRSEGNPVIITQAYQVPEPITHLSATRTRQGITSRQLLAVLPYTHAIAGIPFLALDPRRPVHRDPTKEELSEGLTRYNPVLEFNPKWYLSHSRDILGVKDVLAAPAIAESASLIFAYGLDIFTTRLAPSGKFDLLGTEFNKGQMLMTVAALGIATVAVRPLVQKRLVDGRWKFL</sequence>
<evidence type="ECO:0000256" key="9">
    <source>
        <dbReference type="ARBA" id="ARBA00023136"/>
    </source>
</evidence>
<comment type="similarity">
    <text evidence="2">Belongs to the EMC1 family.</text>
</comment>
<evidence type="ECO:0000259" key="13">
    <source>
        <dbReference type="Pfam" id="PF25293"/>
    </source>
</evidence>
<accession>A0A6A7BUP0</accession>
<evidence type="ECO:0000256" key="2">
    <source>
        <dbReference type="ARBA" id="ARBA00007904"/>
    </source>
</evidence>
<comment type="subcellular location">
    <subcellularLocation>
        <location evidence="1">Endoplasmic reticulum membrane</location>
        <topology evidence="1">Single-pass type I membrane protein</topology>
    </subcellularLocation>
</comment>
<name>A0A6A7BUP0_9PEZI</name>
<keyword evidence="5" id="KW-0812">Transmembrane</keyword>
<dbReference type="InterPro" id="IPR058545">
    <property type="entry name" value="Beta-prop_EMC1_1st"/>
</dbReference>
<comment type="subunit">
    <text evidence="3">Component of the ER membrane protein complex (EMC).</text>
</comment>
<reference evidence="14" key="1">
    <citation type="journal article" date="2020" name="Stud. Mycol.">
        <title>101 Dothideomycetes genomes: a test case for predicting lifestyles and emergence of pathogens.</title>
        <authorList>
            <person name="Haridas S."/>
            <person name="Albert R."/>
            <person name="Binder M."/>
            <person name="Bloem J."/>
            <person name="Labutti K."/>
            <person name="Salamov A."/>
            <person name="Andreopoulos B."/>
            <person name="Baker S."/>
            <person name="Barry K."/>
            <person name="Bills G."/>
            <person name="Bluhm B."/>
            <person name="Cannon C."/>
            <person name="Castanera R."/>
            <person name="Culley D."/>
            <person name="Daum C."/>
            <person name="Ezra D."/>
            <person name="Gonzalez J."/>
            <person name="Henrissat B."/>
            <person name="Kuo A."/>
            <person name="Liang C."/>
            <person name="Lipzen A."/>
            <person name="Lutzoni F."/>
            <person name="Magnuson J."/>
            <person name="Mondo S."/>
            <person name="Nolan M."/>
            <person name="Ohm R."/>
            <person name="Pangilinan J."/>
            <person name="Park H.-J."/>
            <person name="Ramirez L."/>
            <person name="Alfaro M."/>
            <person name="Sun H."/>
            <person name="Tritt A."/>
            <person name="Yoshinaga Y."/>
            <person name="Zwiers L.-H."/>
            <person name="Turgeon B."/>
            <person name="Goodwin S."/>
            <person name="Spatafora J."/>
            <person name="Crous P."/>
            <person name="Grigoriev I."/>
        </authorList>
    </citation>
    <scope>NUCLEOTIDE SEQUENCE</scope>
    <source>
        <strain evidence="14">CBS 480.64</strain>
    </source>
</reference>
<keyword evidence="8" id="KW-1133">Transmembrane helix</keyword>